<dbReference type="EMBL" id="BANB01000044">
    <property type="protein sequence ID" value="GAN76009.1"/>
    <property type="molecule type" value="Genomic_DNA"/>
</dbReference>
<keyword evidence="17" id="KW-1185">Reference proteome</keyword>
<evidence type="ECO:0000256" key="8">
    <source>
        <dbReference type="ARBA" id="ARBA00023186"/>
    </source>
</evidence>
<proteinExistence type="inferred from homology"/>
<keyword evidence="4" id="KW-0997">Cell inner membrane</keyword>
<sequence>MLANLRRSLDSWIVRGLFLLLCLAFVLWGIGGDMLRSIRGGGNDWAARVGSRTVTAEELREAYQRQLAGVTRALGGRIAPTPEMRRSVAFQALQNLVLGQAVAGEEARLGVVVPKADLQQAILEIPQFRGPDGRYDPAVARQVLSQNNLTEAQLFEMIRSDAGERQVLGAVRAGAFPSDTETKLLFAYQRETRSADFVEVPFTSGVAPEPTDADLHRYYDNHPDLRRTPEYRHVKAVVLSVETVGKSITVSDEDLKKAYDANRDAFKKEEKRTVQLLTTEDEAAARKLAATWQGGADWAAMQTMAKASKANAFELPDADRAQLPIPALAAAVFAAPVDTVPAPEHDDLGWHVFRVTKITPGRDISFEQARDELRARIVADRAGQQIFDDANKLDNILASGTSLDELPNDLGLQAATGTLDAAGRTTSGREAPIPGSPALRKALVAAAFAEHVGEPPHLQEVPPSAPGGAASYFAVTVDKITPPTDRPYAEVADAVRAAWIADAQRRAANERATAVFTAVQDGATLADAAQKAGLAVRRSLPTSRESPPEGFPMQLVRPLFSLKPKEVTMVQTGDAYLVAVPAAIVVPDPAKDPEGYVRLRDQVREAMARDTEVTFATAVRDRAGLQVNPDVVQSMIQ</sequence>
<keyword evidence="3" id="KW-1003">Cell membrane</keyword>
<name>A0A0D6P542_9PROT</name>
<dbReference type="SUPFAM" id="SSF109998">
    <property type="entry name" value="Triger factor/SurA peptide-binding domain-like"/>
    <property type="match status" value="1"/>
</dbReference>
<dbReference type="PANTHER" id="PTHR47529:SF1">
    <property type="entry name" value="PERIPLASMIC CHAPERONE PPID"/>
    <property type="match status" value="1"/>
</dbReference>
<keyword evidence="6 14" id="KW-1133">Transmembrane helix</keyword>
<dbReference type="PANTHER" id="PTHR47529">
    <property type="entry name" value="PEPTIDYL-PROLYL CIS-TRANS ISOMERASE D"/>
    <property type="match status" value="1"/>
</dbReference>
<reference evidence="16 17" key="1">
    <citation type="submission" date="2012-11" db="EMBL/GenBank/DDBJ databases">
        <title>Whole genome sequence of Acidisphaera rubrifaciens HS-AP3.</title>
        <authorList>
            <person name="Azuma Y."/>
            <person name="Higashiura N."/>
            <person name="Hirakawa H."/>
            <person name="Matsushita K."/>
        </authorList>
    </citation>
    <scope>NUCLEOTIDE SEQUENCE [LARGE SCALE GENOMIC DNA]</scope>
    <source>
        <strain evidence="16 17">HS-AP3</strain>
    </source>
</reference>
<evidence type="ECO:0000256" key="6">
    <source>
        <dbReference type="ARBA" id="ARBA00022989"/>
    </source>
</evidence>
<dbReference type="AlphaFoldDB" id="A0A0D6P542"/>
<comment type="subcellular location">
    <subcellularLocation>
        <location evidence="1">Cell inner membrane</location>
        <topology evidence="1">Single-pass type II membrane protein</topology>
        <orientation evidence="1">Periplasmic side</orientation>
    </subcellularLocation>
</comment>
<dbReference type="InterPro" id="IPR052029">
    <property type="entry name" value="PpiD_chaperone"/>
</dbReference>
<feature type="transmembrane region" description="Helical" evidence="14">
    <location>
        <begin position="12"/>
        <end position="30"/>
    </location>
</feature>
<dbReference type="RefSeq" id="WP_048859781.1">
    <property type="nucleotide sequence ID" value="NZ_BANB01000044.1"/>
</dbReference>
<evidence type="ECO:0000259" key="15">
    <source>
        <dbReference type="Pfam" id="PF13145"/>
    </source>
</evidence>
<comment type="caution">
    <text evidence="16">The sequence shown here is derived from an EMBL/GenBank/DDBJ whole genome shotgun (WGS) entry which is preliminary data.</text>
</comment>
<evidence type="ECO:0000256" key="13">
    <source>
        <dbReference type="ARBA" id="ARBA00042775"/>
    </source>
</evidence>
<evidence type="ECO:0000256" key="7">
    <source>
        <dbReference type="ARBA" id="ARBA00023136"/>
    </source>
</evidence>
<dbReference type="GO" id="GO:0003755">
    <property type="term" value="F:peptidyl-prolyl cis-trans isomerase activity"/>
    <property type="evidence" value="ECO:0007669"/>
    <property type="project" value="InterPro"/>
</dbReference>
<dbReference type="GO" id="GO:0005886">
    <property type="term" value="C:plasma membrane"/>
    <property type="evidence" value="ECO:0007669"/>
    <property type="project" value="UniProtKB-SubCell"/>
</dbReference>
<accession>A0A0D6P542</accession>
<evidence type="ECO:0000256" key="9">
    <source>
        <dbReference type="ARBA" id="ARBA00030642"/>
    </source>
</evidence>
<dbReference type="InterPro" id="IPR027304">
    <property type="entry name" value="Trigger_fact/SurA_dom_sf"/>
</dbReference>
<evidence type="ECO:0000313" key="17">
    <source>
        <dbReference type="Proteomes" id="UP000032680"/>
    </source>
</evidence>
<keyword evidence="16" id="KW-0413">Isomerase</keyword>
<dbReference type="Gene3D" id="1.10.4030.10">
    <property type="entry name" value="Porin chaperone SurA, peptide-binding domain"/>
    <property type="match status" value="1"/>
</dbReference>
<dbReference type="Pfam" id="PF13145">
    <property type="entry name" value="Rotamase_2"/>
    <property type="match status" value="1"/>
</dbReference>
<comment type="similarity">
    <text evidence="11">Belongs to the PpiD chaperone family.</text>
</comment>
<keyword evidence="5 14" id="KW-0812">Transmembrane</keyword>
<evidence type="ECO:0000256" key="4">
    <source>
        <dbReference type="ARBA" id="ARBA00022519"/>
    </source>
</evidence>
<keyword evidence="8" id="KW-0143">Chaperone</keyword>
<evidence type="ECO:0000256" key="14">
    <source>
        <dbReference type="SAM" id="Phobius"/>
    </source>
</evidence>
<evidence type="ECO:0000313" key="16">
    <source>
        <dbReference type="EMBL" id="GAN76009.1"/>
    </source>
</evidence>
<dbReference type="InterPro" id="IPR000297">
    <property type="entry name" value="PPIase_PpiC"/>
</dbReference>
<protein>
    <recommendedName>
        <fullName evidence="2">Parvulin-like PPIase</fullName>
    </recommendedName>
    <alternativeName>
        <fullName evidence="9">Peptidyl-prolyl cis-trans isomerase plp</fullName>
    </alternativeName>
    <alternativeName>
        <fullName evidence="12">Periplasmic chaperone PpiD</fullName>
    </alternativeName>
    <alternativeName>
        <fullName evidence="13">Periplasmic folding chaperone</fullName>
    </alternativeName>
    <alternativeName>
        <fullName evidence="10">Rotamase plp</fullName>
    </alternativeName>
</protein>
<dbReference type="Gene3D" id="3.10.50.40">
    <property type="match status" value="1"/>
</dbReference>
<dbReference type="InterPro" id="IPR046357">
    <property type="entry name" value="PPIase_dom_sf"/>
</dbReference>
<dbReference type="Pfam" id="PF13624">
    <property type="entry name" value="SurA_N_3"/>
    <property type="match status" value="1"/>
</dbReference>
<organism evidence="16 17">
    <name type="scientific">Acidisphaera rubrifaciens HS-AP3</name>
    <dbReference type="NCBI Taxonomy" id="1231350"/>
    <lineage>
        <taxon>Bacteria</taxon>
        <taxon>Pseudomonadati</taxon>
        <taxon>Pseudomonadota</taxon>
        <taxon>Alphaproteobacteria</taxon>
        <taxon>Acetobacterales</taxon>
        <taxon>Acetobacteraceae</taxon>
        <taxon>Acidisphaera</taxon>
    </lineage>
</organism>
<gene>
    <name evidence="16" type="ORF">Asru_0044_02</name>
</gene>
<evidence type="ECO:0000256" key="3">
    <source>
        <dbReference type="ARBA" id="ARBA00022475"/>
    </source>
</evidence>
<evidence type="ECO:0000256" key="2">
    <source>
        <dbReference type="ARBA" id="ARBA00018370"/>
    </source>
</evidence>
<feature type="domain" description="PpiC" evidence="15">
    <location>
        <begin position="250"/>
        <end position="371"/>
    </location>
</feature>
<evidence type="ECO:0000256" key="1">
    <source>
        <dbReference type="ARBA" id="ARBA00004382"/>
    </source>
</evidence>
<evidence type="ECO:0000256" key="10">
    <source>
        <dbReference type="ARBA" id="ARBA00031484"/>
    </source>
</evidence>
<dbReference type="SUPFAM" id="SSF54534">
    <property type="entry name" value="FKBP-like"/>
    <property type="match status" value="1"/>
</dbReference>
<evidence type="ECO:0000256" key="11">
    <source>
        <dbReference type="ARBA" id="ARBA00038408"/>
    </source>
</evidence>
<evidence type="ECO:0000256" key="5">
    <source>
        <dbReference type="ARBA" id="ARBA00022692"/>
    </source>
</evidence>
<evidence type="ECO:0000256" key="12">
    <source>
        <dbReference type="ARBA" id="ARBA00040743"/>
    </source>
</evidence>
<keyword evidence="7 14" id="KW-0472">Membrane</keyword>
<dbReference type="OrthoDB" id="9768393at2"/>
<dbReference type="Proteomes" id="UP000032680">
    <property type="component" value="Unassembled WGS sequence"/>
</dbReference>